<keyword evidence="3 9" id="KW-0813">Transport</keyword>
<feature type="transmembrane region" description="Helical" evidence="9">
    <location>
        <begin position="215"/>
        <end position="236"/>
    </location>
</feature>
<evidence type="ECO:0000256" key="8">
    <source>
        <dbReference type="ARBA" id="ARBA00056719"/>
    </source>
</evidence>
<keyword evidence="7 9" id="KW-0472">Membrane</keyword>
<evidence type="ECO:0000256" key="4">
    <source>
        <dbReference type="ARBA" id="ARBA00022475"/>
    </source>
</evidence>
<dbReference type="RefSeq" id="WP_196271779.1">
    <property type="nucleotide sequence ID" value="NZ_JADQDO010000004.1"/>
</dbReference>
<dbReference type="Pfam" id="PF00528">
    <property type="entry name" value="BPD_transp_1"/>
    <property type="match status" value="1"/>
</dbReference>
<feature type="transmembrane region" description="Helical" evidence="9">
    <location>
        <begin position="90"/>
        <end position="114"/>
    </location>
</feature>
<evidence type="ECO:0000256" key="1">
    <source>
        <dbReference type="ARBA" id="ARBA00004651"/>
    </source>
</evidence>
<evidence type="ECO:0000256" key="2">
    <source>
        <dbReference type="ARBA" id="ARBA00009306"/>
    </source>
</evidence>
<evidence type="ECO:0000259" key="10">
    <source>
        <dbReference type="PROSITE" id="PS50928"/>
    </source>
</evidence>
<dbReference type="FunFam" id="1.10.3720.10:FF:000003">
    <property type="entry name" value="Aliphatic sulfonate ABC transporter permease"/>
    <property type="match status" value="1"/>
</dbReference>
<dbReference type="GO" id="GO:0005886">
    <property type="term" value="C:plasma membrane"/>
    <property type="evidence" value="ECO:0007669"/>
    <property type="project" value="UniProtKB-SubCell"/>
</dbReference>
<dbReference type="AlphaFoldDB" id="A0A931FQS4"/>
<dbReference type="PANTHER" id="PTHR30151">
    <property type="entry name" value="ALKANE SULFONATE ABC TRANSPORTER-RELATED, MEMBRANE SUBUNIT"/>
    <property type="match status" value="1"/>
</dbReference>
<dbReference type="CDD" id="cd06261">
    <property type="entry name" value="TM_PBP2"/>
    <property type="match status" value="1"/>
</dbReference>
<sequence length="284" mass="30531">MTGHATSNAWSSLKGAAALAAPPLAEKRRTFDGRVLLGFFLPIAVAVLWELAVRFGLAQGRLVPPPSRIFTTLLALAETGELWTHVWATLWRVLVGFVLGAAGGIVLGGLSGSAETIRRLLDPTLQALRAIPSIAWVPLFILWLGIFEASKVALIAVGVFFPVYLGIAGAILSVDRKLVEVGQVFRLSRYKLAKRILLPAVLPEALISLRSGLGLGFMFVVAAEFMGASEGLGYLLVDGQQMGKPDQILAAIIAFALLGKLADSLLVFSTRPLVRWQDVVRERL</sequence>
<evidence type="ECO:0000256" key="6">
    <source>
        <dbReference type="ARBA" id="ARBA00022989"/>
    </source>
</evidence>
<feature type="domain" description="ABC transmembrane type-1" evidence="10">
    <location>
        <begin position="86"/>
        <end position="267"/>
    </location>
</feature>
<feature type="transmembrane region" description="Helical" evidence="9">
    <location>
        <begin position="152"/>
        <end position="172"/>
    </location>
</feature>
<dbReference type="EMBL" id="JADQDO010000004">
    <property type="protein sequence ID" value="MBF9233783.1"/>
    <property type="molecule type" value="Genomic_DNA"/>
</dbReference>
<feature type="transmembrane region" description="Helical" evidence="9">
    <location>
        <begin position="126"/>
        <end position="146"/>
    </location>
</feature>
<dbReference type="InterPro" id="IPR000515">
    <property type="entry name" value="MetI-like"/>
</dbReference>
<keyword evidence="12" id="KW-1185">Reference proteome</keyword>
<proteinExistence type="inferred from homology"/>
<evidence type="ECO:0000256" key="9">
    <source>
        <dbReference type="RuleBase" id="RU363032"/>
    </source>
</evidence>
<evidence type="ECO:0000256" key="5">
    <source>
        <dbReference type="ARBA" id="ARBA00022692"/>
    </source>
</evidence>
<accession>A0A931FQS4</accession>
<dbReference type="PANTHER" id="PTHR30151:SF39">
    <property type="entry name" value="ABC TRANSPORTER PERMEASE PROTEIN"/>
    <property type="match status" value="1"/>
</dbReference>
<comment type="subcellular location">
    <subcellularLocation>
        <location evidence="1 9">Cell membrane</location>
        <topology evidence="1 9">Multi-pass membrane protein</topology>
    </subcellularLocation>
</comment>
<dbReference type="GO" id="GO:0010438">
    <property type="term" value="P:cellular response to sulfur starvation"/>
    <property type="evidence" value="ECO:0007669"/>
    <property type="project" value="TreeGrafter"/>
</dbReference>
<keyword evidence="5 9" id="KW-0812">Transmembrane</keyword>
<protein>
    <submittedName>
        <fullName evidence="11">ABC transporter permease</fullName>
    </submittedName>
</protein>
<comment type="caution">
    <text evidence="11">The sequence shown here is derived from an EMBL/GenBank/DDBJ whole genome shotgun (WGS) entry which is preliminary data.</text>
</comment>
<dbReference type="Gene3D" id="1.10.3720.10">
    <property type="entry name" value="MetI-like"/>
    <property type="match status" value="1"/>
</dbReference>
<keyword evidence="4" id="KW-1003">Cell membrane</keyword>
<dbReference type="GO" id="GO:0042918">
    <property type="term" value="P:alkanesulfonate transmembrane transport"/>
    <property type="evidence" value="ECO:0007669"/>
    <property type="project" value="UniProtKB-ARBA"/>
</dbReference>
<feature type="transmembrane region" description="Helical" evidence="9">
    <location>
        <begin position="248"/>
        <end position="268"/>
    </location>
</feature>
<dbReference type="InterPro" id="IPR035906">
    <property type="entry name" value="MetI-like_sf"/>
</dbReference>
<comment type="similarity">
    <text evidence="2 9">Belongs to the binding-protein-dependent transport system permease family.</text>
</comment>
<organism evidence="11 12">
    <name type="scientific">Microvirga alba</name>
    <dbReference type="NCBI Taxonomy" id="2791025"/>
    <lineage>
        <taxon>Bacteria</taxon>
        <taxon>Pseudomonadati</taxon>
        <taxon>Pseudomonadota</taxon>
        <taxon>Alphaproteobacteria</taxon>
        <taxon>Hyphomicrobiales</taxon>
        <taxon>Methylobacteriaceae</taxon>
        <taxon>Microvirga</taxon>
    </lineage>
</organism>
<dbReference type="SUPFAM" id="SSF161098">
    <property type="entry name" value="MetI-like"/>
    <property type="match status" value="1"/>
</dbReference>
<evidence type="ECO:0000256" key="7">
    <source>
        <dbReference type="ARBA" id="ARBA00023136"/>
    </source>
</evidence>
<feature type="transmembrane region" description="Helical" evidence="9">
    <location>
        <begin position="35"/>
        <end position="57"/>
    </location>
</feature>
<comment type="function">
    <text evidence="8">Probably part of an ABC transporter complex. Probably responsible for the translocation of the substrate across the membrane.</text>
</comment>
<keyword evidence="6 9" id="KW-1133">Transmembrane helix</keyword>
<reference evidence="11" key="1">
    <citation type="submission" date="2020-11" db="EMBL/GenBank/DDBJ databases">
        <authorList>
            <person name="Kim M.K."/>
        </authorList>
    </citation>
    <scope>NUCLEOTIDE SEQUENCE</scope>
    <source>
        <strain evidence="11">BT350</strain>
    </source>
</reference>
<name>A0A931FQS4_9HYPH</name>
<gene>
    <name evidence="11" type="ORF">I2H38_10390</name>
</gene>
<evidence type="ECO:0000256" key="3">
    <source>
        <dbReference type="ARBA" id="ARBA00022448"/>
    </source>
</evidence>
<dbReference type="Proteomes" id="UP000599312">
    <property type="component" value="Unassembled WGS sequence"/>
</dbReference>
<evidence type="ECO:0000313" key="12">
    <source>
        <dbReference type="Proteomes" id="UP000599312"/>
    </source>
</evidence>
<evidence type="ECO:0000313" key="11">
    <source>
        <dbReference type="EMBL" id="MBF9233783.1"/>
    </source>
</evidence>
<dbReference type="PROSITE" id="PS50928">
    <property type="entry name" value="ABC_TM1"/>
    <property type="match status" value="1"/>
</dbReference>